<dbReference type="STRING" id="488533.SAMN04487960_10521"/>
<keyword evidence="2" id="KW-1185">Reference proteome</keyword>
<reference evidence="1 2" key="1">
    <citation type="submission" date="2016-10" db="EMBL/GenBank/DDBJ databases">
        <authorList>
            <person name="de Groot N.N."/>
        </authorList>
    </citation>
    <scope>NUCLEOTIDE SEQUENCE [LARGE SCALE GENOMIC DNA]</scope>
    <source>
        <strain evidence="1 2">CGMCC 1.7059</strain>
    </source>
</reference>
<proteinExistence type="predicted"/>
<sequence>MACMIRDTGVVTPIRYSVEKASVPEAYLLFSANSRFRINILAAKIQSVVVKYKKEAGLHGKHC</sequence>
<protein>
    <submittedName>
        <fullName evidence="1">Uncharacterized protein</fullName>
    </submittedName>
</protein>
<name>A0A1H2XEQ5_9GAMM</name>
<accession>A0A1H2XEQ5</accession>
<evidence type="ECO:0000313" key="1">
    <source>
        <dbReference type="EMBL" id="SDW91315.1"/>
    </source>
</evidence>
<gene>
    <name evidence="1" type="ORF">SAMN04487960_10521</name>
</gene>
<dbReference type="Proteomes" id="UP000199675">
    <property type="component" value="Unassembled WGS sequence"/>
</dbReference>
<organism evidence="1 2">
    <name type="scientific">Marinobacter mobilis</name>
    <dbReference type="NCBI Taxonomy" id="488533"/>
    <lineage>
        <taxon>Bacteria</taxon>
        <taxon>Pseudomonadati</taxon>
        <taxon>Pseudomonadota</taxon>
        <taxon>Gammaproteobacteria</taxon>
        <taxon>Pseudomonadales</taxon>
        <taxon>Marinobacteraceae</taxon>
        <taxon>Marinobacter</taxon>
    </lineage>
</organism>
<evidence type="ECO:0000313" key="2">
    <source>
        <dbReference type="Proteomes" id="UP000199675"/>
    </source>
</evidence>
<dbReference type="EMBL" id="FNNE01000005">
    <property type="protein sequence ID" value="SDW91315.1"/>
    <property type="molecule type" value="Genomic_DNA"/>
</dbReference>
<dbReference type="AlphaFoldDB" id="A0A1H2XEQ5"/>